<evidence type="ECO:0000313" key="1">
    <source>
        <dbReference type="EMBL" id="GAL36516.1"/>
    </source>
</evidence>
<protein>
    <submittedName>
        <fullName evidence="1">Uncharacterized protein</fullName>
    </submittedName>
</protein>
<accession>A0A090T9D6</accession>
<dbReference type="AlphaFoldDB" id="A0A090T9D6"/>
<dbReference type="EMBL" id="BBMT01000011">
    <property type="protein sequence ID" value="GAL36516.1"/>
    <property type="molecule type" value="Genomic_DNA"/>
</dbReference>
<comment type="caution">
    <text evidence="1">The sequence shown here is derived from an EMBL/GenBank/DDBJ whole genome shotgun (WGS) entry which is preliminary data.</text>
</comment>
<name>A0A090T9D6_9VIBR</name>
<evidence type="ECO:0000313" key="2">
    <source>
        <dbReference type="Proteomes" id="UP000029224"/>
    </source>
</evidence>
<sequence>MKLALTAFPLSMSFAFSDLPPIDFTFKEDRQHTHSKISLSKQQQQNAFTYHSYIKPFVGSVKQHTNSALYQFLINELKSHQPMTVEFLNIDIHARKMASFSDTYEIVCQSRAKLEQWVSTTLYSYTSHSANISEHAMPCFERISQEIQMKIDTIS</sequence>
<gene>
    <name evidence="1" type="ORF">JCM19240_2585</name>
</gene>
<dbReference type="Proteomes" id="UP000029224">
    <property type="component" value="Unassembled WGS sequence"/>
</dbReference>
<proteinExistence type="predicted"/>
<keyword evidence="2" id="KW-1185">Reference proteome</keyword>
<organism evidence="1 2">
    <name type="scientific">Vibrio maritimus</name>
    <dbReference type="NCBI Taxonomy" id="990268"/>
    <lineage>
        <taxon>Bacteria</taxon>
        <taxon>Pseudomonadati</taxon>
        <taxon>Pseudomonadota</taxon>
        <taxon>Gammaproteobacteria</taxon>
        <taxon>Vibrionales</taxon>
        <taxon>Vibrionaceae</taxon>
        <taxon>Vibrio</taxon>
    </lineage>
</organism>
<reference evidence="1 2" key="1">
    <citation type="submission" date="2014-09" db="EMBL/GenBank/DDBJ databases">
        <title>Vibrio maritimus JCM 19240. (C210) whole genome shotgun sequence.</title>
        <authorList>
            <person name="Sawabe T."/>
            <person name="Meirelles P."/>
            <person name="Nakanishi M."/>
            <person name="Sayaka M."/>
            <person name="Hattori M."/>
            <person name="Ohkuma M."/>
        </authorList>
    </citation>
    <scope>NUCLEOTIDE SEQUENCE [LARGE SCALE GENOMIC DNA]</scope>
    <source>
        <strain evidence="1 2">JCM 19240</strain>
    </source>
</reference>
<reference evidence="1 2" key="2">
    <citation type="submission" date="2014-09" db="EMBL/GenBank/DDBJ databases">
        <authorList>
            <consortium name="NBRP consortium"/>
            <person name="Sawabe T."/>
            <person name="Meirelles P."/>
            <person name="Nakanishi M."/>
            <person name="Sayaka M."/>
            <person name="Hattori M."/>
            <person name="Ohkuma M."/>
        </authorList>
    </citation>
    <scope>NUCLEOTIDE SEQUENCE [LARGE SCALE GENOMIC DNA]</scope>
    <source>
        <strain evidence="1 2">JCM 19240</strain>
    </source>
</reference>